<accession>A0A2J0JHS0</accession>
<name>A0A2J0JHS0_9BACT</name>
<evidence type="ECO:0000313" key="2">
    <source>
        <dbReference type="Proteomes" id="UP000228613"/>
    </source>
</evidence>
<sequence length="938" mass="94239">LVDSQYNVAFLTGTGLSSLSGNEQTVIGGTVTVQKATDSPSSTVVLNATDAVLAKYKVTIYGEQVKADTLTVDFTSSDATAVIRNGRILVGADTASMQQVGSTTNIDRDADTTATDAGTAYNINYSFPVGVSYIEVRGDVYAASGTAFANGHTIQMSLYGNAALNNATGKVSGDTIDFPGTSNVAANTLTVGVGTLTLAKDQTYGNQTVVLPGTATEIGQFVLTSGTNESINADTLTLTLTGTGTPATDVTNLYVTYGSNTSSIKPMGAASQSWSVSESIAANATMTFKVYADLGTTLSTNTVIPTLTVSGTSNSGSAVSTAAVVGQTITGASSGVLTVSLDSGTPTSAQVVAGSTDPAGSLKVKLAGTNEDQYVKSLTVHVNSVANSAAIASLNLSSSSTSTGTYTTVGSDQTLASDGTIPGYATWTLTGASRIAVAKNGSVYLKVTPTYVSTGQNSAVSGKTPILALTDLQAEGTAVLVAAGAGSDLIASTGIVPKANSSSTFVASGDTVNDATVDTADTTFTVTGNTAFTPGDIIFVDLADDDGFFGSEELMVVLLDSGTTLTVQRGAFGTTAVSHATASLINGNTIYRLSGAVGTYTNAGIIGNPMTVLGTKLSLALAGNSPSGATSAGTSKIVFSFVASAANNSADVATNTATLTYVDITTTESSASISNLILYPSDYDTNATYVTTCGALTASKWRCTMSTVANTNQIDENSSRTYVVRGDTAYSANGSIDISIAALGTSSTSTNSVYWTDGTTAQYWVNQSSTYIQNASPLSSTVAFGTVDATGPSIASMVFGGTADNALDVADTIVVTWSEPIDPTTIAATLVPGGSAVAITDGATGDLVVAVTTGVLTATNIFTTDIDAGDPGAATYANTVTLDATGKILTFTITAVSTGSAALAGAETFTDVTGLTTTVKDANAIVQADSAVTPTGNI</sequence>
<dbReference type="Proteomes" id="UP000228613">
    <property type="component" value="Unassembled WGS sequence"/>
</dbReference>
<proteinExistence type="predicted"/>
<dbReference type="EMBL" id="PFCP01000046">
    <property type="protein sequence ID" value="PIR68868.1"/>
    <property type="molecule type" value="Genomic_DNA"/>
</dbReference>
<protein>
    <submittedName>
        <fullName evidence="1">Uncharacterized protein</fullName>
    </submittedName>
</protein>
<reference evidence="2" key="1">
    <citation type="submission" date="2017-09" db="EMBL/GenBank/DDBJ databases">
        <title>Depth-based differentiation of microbial function through sediment-hosted aquifers and enrichment of novel symbionts in the deep terrestrial subsurface.</title>
        <authorList>
            <person name="Probst A.J."/>
            <person name="Ladd B."/>
            <person name="Jarett J.K."/>
            <person name="Geller-Mcgrath D.E."/>
            <person name="Sieber C.M.K."/>
            <person name="Emerson J.B."/>
            <person name="Anantharaman K."/>
            <person name="Thomas B.C."/>
            <person name="Malmstrom R."/>
            <person name="Stieglmeier M."/>
            <person name="Klingl A."/>
            <person name="Woyke T."/>
            <person name="Ryan C.M."/>
            <person name="Banfield J.F."/>
        </authorList>
    </citation>
    <scope>NUCLEOTIDE SEQUENCE [LARGE SCALE GENOMIC DNA]</scope>
</reference>
<evidence type="ECO:0000313" key="1">
    <source>
        <dbReference type="EMBL" id="PIR68868.1"/>
    </source>
</evidence>
<organism evidence="1 2">
    <name type="scientific">Candidatus Nomurabacteria bacterium CG10_big_fil_rev_8_21_14_0_10_03_31_7</name>
    <dbReference type="NCBI Taxonomy" id="1974730"/>
    <lineage>
        <taxon>Bacteria</taxon>
        <taxon>Candidatus Nomuraibacteriota</taxon>
    </lineage>
</organism>
<dbReference type="AlphaFoldDB" id="A0A2J0JHS0"/>
<comment type="caution">
    <text evidence="1">The sequence shown here is derived from an EMBL/GenBank/DDBJ whole genome shotgun (WGS) entry which is preliminary data.</text>
</comment>
<gene>
    <name evidence="1" type="ORF">COU48_01735</name>
</gene>
<feature type="non-terminal residue" evidence="1">
    <location>
        <position position="1"/>
    </location>
</feature>